<evidence type="ECO:0000313" key="1">
    <source>
        <dbReference type="EMBL" id="ESQ86810.1"/>
    </source>
</evidence>
<accession>V4PMU8</accession>
<sequence>MLDAETLTDFASGNTFGSSLNEQAQSIKPRFLA</sequence>
<dbReference type="Proteomes" id="UP000017837">
    <property type="component" value="Unassembled WGS sequence"/>
</dbReference>
<proteinExistence type="predicted"/>
<gene>
    <name evidence="1" type="ORF">ABENE_17805</name>
</gene>
<dbReference type="AlphaFoldDB" id="V4PMU8"/>
<name>V4PMU8_9CAUL</name>
<organism evidence="1 2">
    <name type="scientific">Asticcacaulis benevestitus DSM 16100 = ATCC BAA-896</name>
    <dbReference type="NCBI Taxonomy" id="1121022"/>
    <lineage>
        <taxon>Bacteria</taxon>
        <taxon>Pseudomonadati</taxon>
        <taxon>Pseudomonadota</taxon>
        <taxon>Alphaproteobacteria</taxon>
        <taxon>Caulobacterales</taxon>
        <taxon>Caulobacteraceae</taxon>
        <taxon>Asticcacaulis</taxon>
    </lineage>
</organism>
<evidence type="ECO:0000313" key="2">
    <source>
        <dbReference type="Proteomes" id="UP000017837"/>
    </source>
</evidence>
<reference evidence="1 2" key="1">
    <citation type="journal article" date="2014" name="Nature">
        <title>Sequential evolution of bacterial morphology by co-option of a developmental regulator.</title>
        <authorList>
            <person name="Jiang C."/>
            <person name="Brown P.J."/>
            <person name="Ducret A."/>
            <person name="Brun Y.V."/>
        </authorList>
    </citation>
    <scope>NUCLEOTIDE SEQUENCE [LARGE SCALE GENOMIC DNA]</scope>
    <source>
        <strain evidence="1 2">DSM 16100</strain>
    </source>
</reference>
<keyword evidence="2" id="KW-1185">Reference proteome</keyword>
<dbReference type="EMBL" id="AWGB01000049">
    <property type="protein sequence ID" value="ESQ86810.1"/>
    <property type="molecule type" value="Genomic_DNA"/>
</dbReference>
<protein>
    <submittedName>
        <fullName evidence="1">Uncharacterized protein</fullName>
    </submittedName>
</protein>
<comment type="caution">
    <text evidence="1">The sequence shown here is derived from an EMBL/GenBank/DDBJ whole genome shotgun (WGS) entry which is preliminary data.</text>
</comment>